<dbReference type="RefSeq" id="WP_230067753.1">
    <property type="nucleotide sequence ID" value="NZ_BAABLL010000001.1"/>
</dbReference>
<accession>A0ABV8QWN8</accession>
<reference evidence="2" key="1">
    <citation type="journal article" date="2019" name="Int. J. Syst. Evol. Microbiol.">
        <title>The Global Catalogue of Microorganisms (GCM) 10K type strain sequencing project: providing services to taxonomists for standard genome sequencing and annotation.</title>
        <authorList>
            <consortium name="The Broad Institute Genomics Platform"/>
            <consortium name="The Broad Institute Genome Sequencing Center for Infectious Disease"/>
            <person name="Wu L."/>
            <person name="Ma J."/>
        </authorList>
    </citation>
    <scope>NUCLEOTIDE SEQUENCE [LARGE SCALE GENOMIC DNA]</scope>
    <source>
        <strain evidence="2">CGMCC 1.10698</strain>
    </source>
</reference>
<gene>
    <name evidence="1" type="ORF">ACFOW9_03080</name>
</gene>
<name>A0ABV8QWN8_9MICC</name>
<sequence length="127" mass="14870">MKNPAQEFKKAQAATRAAREVERKALWALPLEDQDREYRFKRARTLHGSKEVEVDYVIDSDDLEELGYHHKDECPSSASRHDVDEPDELTARRALSDWHDDEHGNQLWAMCRQQPCDQLPHDFRSTP</sequence>
<protein>
    <submittedName>
        <fullName evidence="1">Uncharacterized protein</fullName>
    </submittedName>
</protein>
<dbReference type="EMBL" id="JBHSCQ010000004">
    <property type="protein sequence ID" value="MFC4264579.1"/>
    <property type="molecule type" value="Genomic_DNA"/>
</dbReference>
<keyword evidence="2" id="KW-1185">Reference proteome</keyword>
<comment type="caution">
    <text evidence="1">The sequence shown here is derived from an EMBL/GenBank/DDBJ whole genome shotgun (WGS) entry which is preliminary data.</text>
</comment>
<evidence type="ECO:0000313" key="2">
    <source>
        <dbReference type="Proteomes" id="UP001595773"/>
    </source>
</evidence>
<dbReference type="Proteomes" id="UP001595773">
    <property type="component" value="Unassembled WGS sequence"/>
</dbReference>
<evidence type="ECO:0000313" key="1">
    <source>
        <dbReference type="EMBL" id="MFC4264579.1"/>
    </source>
</evidence>
<proteinExistence type="predicted"/>
<organism evidence="1 2">
    <name type="scientific">Arthrobacter cryoconiti</name>
    <dbReference type="NCBI Taxonomy" id="748907"/>
    <lineage>
        <taxon>Bacteria</taxon>
        <taxon>Bacillati</taxon>
        <taxon>Actinomycetota</taxon>
        <taxon>Actinomycetes</taxon>
        <taxon>Micrococcales</taxon>
        <taxon>Micrococcaceae</taxon>
        <taxon>Arthrobacter</taxon>
    </lineage>
</organism>